<dbReference type="SFLD" id="SFLDS00019">
    <property type="entry name" value="Glutathione_Transferase_(cytos"/>
    <property type="match status" value="1"/>
</dbReference>
<dbReference type="Gene3D" id="1.20.1050.10">
    <property type="match status" value="1"/>
</dbReference>
<dbReference type="CDD" id="cd03206">
    <property type="entry name" value="GST_C_7"/>
    <property type="match status" value="1"/>
</dbReference>
<evidence type="ECO:0000313" key="3">
    <source>
        <dbReference type="EMBL" id="GHD52080.1"/>
    </source>
</evidence>
<dbReference type="PANTHER" id="PTHR44051:SF2">
    <property type="entry name" value="HYPOTHETICAL GLUTATHIONE S-TRANSFERASE LIKE PROTEIN"/>
    <property type="match status" value="1"/>
</dbReference>
<dbReference type="InterPro" id="IPR010987">
    <property type="entry name" value="Glutathione-S-Trfase_C-like"/>
</dbReference>
<dbReference type="EMBL" id="BMZS01000005">
    <property type="protein sequence ID" value="GHD52080.1"/>
    <property type="molecule type" value="Genomic_DNA"/>
</dbReference>
<dbReference type="InterPro" id="IPR004046">
    <property type="entry name" value="GST_C"/>
</dbReference>
<dbReference type="RefSeq" id="WP_229837093.1">
    <property type="nucleotide sequence ID" value="NZ_BMZS01000005.1"/>
</dbReference>
<organism evidence="3 4">
    <name type="scientific">Thalassobaculum fulvum</name>
    <dbReference type="NCBI Taxonomy" id="1633335"/>
    <lineage>
        <taxon>Bacteria</taxon>
        <taxon>Pseudomonadati</taxon>
        <taxon>Pseudomonadota</taxon>
        <taxon>Alphaproteobacteria</taxon>
        <taxon>Rhodospirillales</taxon>
        <taxon>Thalassobaculaceae</taxon>
        <taxon>Thalassobaculum</taxon>
    </lineage>
</organism>
<dbReference type="Gene3D" id="3.40.30.10">
    <property type="entry name" value="Glutaredoxin"/>
    <property type="match status" value="1"/>
</dbReference>
<proteinExistence type="predicted"/>
<dbReference type="SUPFAM" id="SSF52833">
    <property type="entry name" value="Thioredoxin-like"/>
    <property type="match status" value="1"/>
</dbReference>
<dbReference type="Proteomes" id="UP000630353">
    <property type="component" value="Unassembled WGS sequence"/>
</dbReference>
<comment type="caution">
    <text evidence="3">The sequence shown here is derived from an EMBL/GenBank/DDBJ whole genome shotgun (WGS) entry which is preliminary data.</text>
</comment>
<dbReference type="Pfam" id="PF13417">
    <property type="entry name" value="GST_N_3"/>
    <property type="match status" value="1"/>
</dbReference>
<dbReference type="AlphaFoldDB" id="A0A918XSH3"/>
<evidence type="ECO:0000259" key="2">
    <source>
        <dbReference type="PROSITE" id="PS50405"/>
    </source>
</evidence>
<dbReference type="PROSITE" id="PS50405">
    <property type="entry name" value="GST_CTER"/>
    <property type="match status" value="1"/>
</dbReference>
<gene>
    <name evidence="3" type="ORF">GCM10017083_27270</name>
</gene>
<protein>
    <submittedName>
        <fullName evidence="3">Glutathione S-transferase</fullName>
    </submittedName>
</protein>
<dbReference type="SUPFAM" id="SSF47616">
    <property type="entry name" value="GST C-terminal domain-like"/>
    <property type="match status" value="1"/>
</dbReference>
<accession>A0A918XSH3</accession>
<keyword evidence="4" id="KW-1185">Reference proteome</keyword>
<dbReference type="InterPro" id="IPR036282">
    <property type="entry name" value="Glutathione-S-Trfase_C_sf"/>
</dbReference>
<feature type="domain" description="GST C-terminal" evidence="2">
    <location>
        <begin position="98"/>
        <end position="216"/>
    </location>
</feature>
<reference evidence="3" key="2">
    <citation type="submission" date="2020-09" db="EMBL/GenBank/DDBJ databases">
        <authorList>
            <person name="Sun Q."/>
            <person name="Kim S."/>
        </authorList>
    </citation>
    <scope>NUCLEOTIDE SEQUENCE</scope>
    <source>
        <strain evidence="3">KCTC 42651</strain>
    </source>
</reference>
<evidence type="ECO:0000313" key="4">
    <source>
        <dbReference type="Proteomes" id="UP000630353"/>
    </source>
</evidence>
<dbReference type="PANTHER" id="PTHR44051">
    <property type="entry name" value="GLUTATHIONE S-TRANSFERASE-RELATED"/>
    <property type="match status" value="1"/>
</dbReference>
<dbReference type="CDD" id="cd03056">
    <property type="entry name" value="GST_N_4"/>
    <property type="match status" value="1"/>
</dbReference>
<dbReference type="PROSITE" id="PS50404">
    <property type="entry name" value="GST_NTER"/>
    <property type="match status" value="1"/>
</dbReference>
<evidence type="ECO:0000259" key="1">
    <source>
        <dbReference type="PROSITE" id="PS50404"/>
    </source>
</evidence>
<dbReference type="InterPro" id="IPR004045">
    <property type="entry name" value="Glutathione_S-Trfase_N"/>
</dbReference>
<dbReference type="InterPro" id="IPR040079">
    <property type="entry name" value="Glutathione_S-Trfase"/>
</dbReference>
<name>A0A918XSH3_9PROT</name>
<dbReference type="SFLD" id="SFLDG00358">
    <property type="entry name" value="Main_(cytGST)"/>
    <property type="match status" value="1"/>
</dbReference>
<feature type="domain" description="GST N-terminal" evidence="1">
    <location>
        <begin position="11"/>
        <end position="92"/>
    </location>
</feature>
<reference evidence="3" key="1">
    <citation type="journal article" date="2014" name="Int. J. Syst. Evol. Microbiol.">
        <title>Complete genome sequence of Corynebacterium casei LMG S-19264T (=DSM 44701T), isolated from a smear-ripened cheese.</title>
        <authorList>
            <consortium name="US DOE Joint Genome Institute (JGI-PGF)"/>
            <person name="Walter F."/>
            <person name="Albersmeier A."/>
            <person name="Kalinowski J."/>
            <person name="Ruckert C."/>
        </authorList>
    </citation>
    <scope>NUCLEOTIDE SEQUENCE</scope>
    <source>
        <strain evidence="3">KCTC 42651</strain>
    </source>
</reference>
<sequence>MPMTSHPMPGQPIRLYRHVLSGHCHRVELMLSLLGLPVEPVDTGFGPTGSRSPEFLARNAFGQLPVIEDGDLTLADSNAILVYLCRKYDTTGRWYPDDPAIAGRIQRWLSAAARQLAEGPATARVANVFKREIDMAKAHGIADTLFRIVDDELAAKPFLAGDTPTIADIAHYSYTAHAPEGGISLEPYPNLRAWLARIEALPGFVAMPRTAVGLAA</sequence>
<dbReference type="SFLD" id="SFLDG01151">
    <property type="entry name" value="Main.2:_Nu-like"/>
    <property type="match status" value="1"/>
</dbReference>
<dbReference type="Pfam" id="PF00043">
    <property type="entry name" value="GST_C"/>
    <property type="match status" value="1"/>
</dbReference>
<dbReference type="InterPro" id="IPR036249">
    <property type="entry name" value="Thioredoxin-like_sf"/>
</dbReference>